<feature type="binding site" evidence="14">
    <location>
        <position position="289"/>
    </location>
    <ligand>
        <name>Mg(2+)</name>
        <dbReference type="ChEBI" id="CHEBI:18420"/>
    </ligand>
</feature>
<feature type="active site" description="Phosphoserine intermediate" evidence="12">
    <location>
        <position position="66"/>
    </location>
</feature>
<evidence type="ECO:0000256" key="12">
    <source>
        <dbReference type="PIRSR" id="PIRSR016408-1"/>
    </source>
</evidence>
<feature type="binding site" description="via phosphate group" evidence="14">
    <location>
        <position position="66"/>
    </location>
    <ligand>
        <name>Mg(2+)</name>
        <dbReference type="ChEBI" id="CHEBI:18420"/>
    </ligand>
</feature>
<evidence type="ECO:0000256" key="1">
    <source>
        <dbReference type="ARBA" id="ARBA00000558"/>
    </source>
</evidence>
<keyword evidence="5" id="KW-0597">Phosphoprotein</keyword>
<dbReference type="InterPro" id="IPR049022">
    <property type="entry name" value="AMG1_III"/>
</dbReference>
<dbReference type="GO" id="GO:0006048">
    <property type="term" value="P:UDP-N-acetylglucosamine biosynthetic process"/>
    <property type="evidence" value="ECO:0007669"/>
    <property type="project" value="UniProtKB-UniRule"/>
</dbReference>
<dbReference type="PANTHER" id="PTHR45955">
    <property type="entry name" value="PHOSPHOACETYLGLUCOSAMINE MUTASE"/>
    <property type="match status" value="1"/>
</dbReference>
<feature type="binding site" evidence="13">
    <location>
        <begin position="380"/>
        <end position="382"/>
    </location>
    <ligand>
        <name>substrate</name>
    </ligand>
</feature>
<dbReference type="InterPro" id="IPR016055">
    <property type="entry name" value="A-D-PHexomutase_a/b/a-I/II/III"/>
</dbReference>
<dbReference type="FunFam" id="3.40.120.10:FF:000013">
    <property type="entry name" value="Phosphoacetylglucosamine mutase"/>
    <property type="match status" value="1"/>
</dbReference>
<evidence type="ECO:0000256" key="2">
    <source>
        <dbReference type="ARBA" id="ARBA00004865"/>
    </source>
</evidence>
<dbReference type="Pfam" id="PF21404">
    <property type="entry name" value="AMG1_III"/>
    <property type="match status" value="1"/>
</dbReference>
<evidence type="ECO:0000313" key="20">
    <source>
        <dbReference type="Proteomes" id="UP000187283"/>
    </source>
</evidence>
<evidence type="ECO:0000259" key="18">
    <source>
        <dbReference type="Pfam" id="PF21405"/>
    </source>
</evidence>
<evidence type="ECO:0000313" key="19">
    <source>
        <dbReference type="EMBL" id="OMJ21395.1"/>
    </source>
</evidence>
<feature type="binding site" evidence="14">
    <location>
        <position position="285"/>
    </location>
    <ligand>
        <name>Mg(2+)</name>
        <dbReference type="ChEBI" id="CHEBI:18420"/>
    </ligand>
</feature>
<dbReference type="InterPro" id="IPR005844">
    <property type="entry name" value="A-D-PHexomutase_a/b/a-I"/>
</dbReference>
<reference evidence="19 20" key="1">
    <citation type="submission" date="2017-01" db="EMBL/GenBank/DDBJ databases">
        <authorList>
            <person name="Mah S.A."/>
            <person name="Swanson W.J."/>
            <person name="Moy G.W."/>
            <person name="Vacquier V.D."/>
        </authorList>
    </citation>
    <scope>NUCLEOTIDE SEQUENCE [LARGE SCALE GENOMIC DNA]</scope>
    <source>
        <strain evidence="19 20">GSMNP</strain>
    </source>
</reference>
<dbReference type="SUPFAM" id="SSF55957">
    <property type="entry name" value="Phosphoglucomutase, C-terminal domain"/>
    <property type="match status" value="1"/>
</dbReference>
<comment type="catalytic activity">
    <reaction evidence="1 11">
        <text>N-acetyl-alpha-D-glucosamine 1-phosphate = N-acetyl-D-glucosamine 6-phosphate</text>
        <dbReference type="Rhea" id="RHEA:23804"/>
        <dbReference type="ChEBI" id="CHEBI:57513"/>
        <dbReference type="ChEBI" id="CHEBI:57776"/>
        <dbReference type="EC" id="5.4.2.3"/>
    </reaction>
</comment>
<feature type="domain" description="Phosphoacetylglucosamine mutase AMG1" evidence="17">
    <location>
        <begin position="306"/>
        <end position="444"/>
    </location>
</feature>
<dbReference type="GO" id="GO:0005975">
    <property type="term" value="P:carbohydrate metabolic process"/>
    <property type="evidence" value="ECO:0007669"/>
    <property type="project" value="InterPro"/>
</dbReference>
<comment type="pathway">
    <text evidence="2 11">Nucleotide-sugar biosynthesis; UDP-N-acetyl-alpha-D-glucosamine biosynthesis; N-acetyl-alpha-D-glucosamine 1-phosphate from alpha-D-glucosamine 6-phosphate (route I): step 2/2.</text>
</comment>
<dbReference type="InterPro" id="IPR036900">
    <property type="entry name" value="A-D-PHexomutase_C_sf"/>
</dbReference>
<protein>
    <recommendedName>
        <fullName evidence="4 11">Phosphoacetylglucosamine mutase</fullName>
        <shortName evidence="11">PAGM</shortName>
        <ecNumber evidence="4 11">5.4.2.3</ecNumber>
    </recommendedName>
    <alternativeName>
        <fullName evidence="10 11">Acetylglucosamine phosphomutase</fullName>
    </alternativeName>
    <alternativeName>
        <fullName evidence="9 11">N-acetylglucosamine-phosphate mutase</fullName>
    </alternativeName>
</protein>
<comment type="cofactor">
    <cofactor evidence="11 14">
        <name>Mg(2+)</name>
        <dbReference type="ChEBI" id="CHEBI:18420"/>
    </cofactor>
    <text evidence="11 14">Binds 1 Mg(2+) ion per subunit.</text>
</comment>
<keyword evidence="8 11" id="KW-0413">Isomerase</keyword>
<dbReference type="Pfam" id="PF02878">
    <property type="entry name" value="PGM_PMM_I"/>
    <property type="match status" value="1"/>
</dbReference>
<evidence type="ECO:0000256" key="4">
    <source>
        <dbReference type="ARBA" id="ARBA00012731"/>
    </source>
</evidence>
<evidence type="ECO:0000259" key="15">
    <source>
        <dbReference type="Pfam" id="PF00408"/>
    </source>
</evidence>
<feature type="domain" description="Alpha-D-phosphohexomutase alpha/beta/alpha" evidence="16">
    <location>
        <begin position="53"/>
        <end position="93"/>
    </location>
</feature>
<dbReference type="PANTHER" id="PTHR45955:SF1">
    <property type="entry name" value="PHOSPHOACETYLGLUCOSAMINE MUTASE"/>
    <property type="match status" value="1"/>
</dbReference>
<evidence type="ECO:0000259" key="16">
    <source>
        <dbReference type="Pfam" id="PF02878"/>
    </source>
</evidence>
<accession>A0A1R1Y3L8</accession>
<evidence type="ECO:0000256" key="11">
    <source>
        <dbReference type="PIRNR" id="PIRNR016408"/>
    </source>
</evidence>
<dbReference type="GO" id="GO:0046872">
    <property type="term" value="F:metal ion binding"/>
    <property type="evidence" value="ECO:0007669"/>
    <property type="project" value="UniProtKB-KW"/>
</dbReference>
<dbReference type="Gene3D" id="3.30.310.50">
    <property type="entry name" value="Alpha-D-phosphohexomutase, C-terminal domain"/>
    <property type="match status" value="1"/>
</dbReference>
<keyword evidence="20" id="KW-1185">Reference proteome</keyword>
<dbReference type="UniPathway" id="UPA00113">
    <property type="reaction ID" value="UER00530"/>
</dbReference>
<dbReference type="InterPro" id="IPR005843">
    <property type="entry name" value="A-D-PHexomutase_C"/>
</dbReference>
<evidence type="ECO:0000259" key="17">
    <source>
        <dbReference type="Pfam" id="PF21404"/>
    </source>
</evidence>
<evidence type="ECO:0000256" key="7">
    <source>
        <dbReference type="ARBA" id="ARBA00022842"/>
    </source>
</evidence>
<proteinExistence type="inferred from homology"/>
<evidence type="ECO:0000256" key="3">
    <source>
        <dbReference type="ARBA" id="ARBA00010231"/>
    </source>
</evidence>
<dbReference type="OrthoDB" id="1928at2759"/>
<evidence type="ECO:0000256" key="10">
    <source>
        <dbReference type="ARBA" id="ARBA00032065"/>
    </source>
</evidence>
<name>A0A1R1Y3L8_9FUNG</name>
<dbReference type="Gene3D" id="3.40.120.10">
    <property type="entry name" value="Alpha-D-Glucose-1,6-Bisphosphate, subunit A, domain 3"/>
    <property type="match status" value="3"/>
</dbReference>
<keyword evidence="7 11" id="KW-0460">Magnesium</keyword>
<gene>
    <name evidence="19" type="ORF">AYI70_g3512</name>
</gene>
<feature type="binding site" evidence="13">
    <location>
        <begin position="505"/>
        <end position="509"/>
    </location>
    <ligand>
        <name>substrate</name>
    </ligand>
</feature>
<evidence type="ECO:0000256" key="13">
    <source>
        <dbReference type="PIRSR" id="PIRSR016408-2"/>
    </source>
</evidence>
<organism evidence="19 20">
    <name type="scientific">Smittium culicis</name>
    <dbReference type="NCBI Taxonomy" id="133412"/>
    <lineage>
        <taxon>Eukaryota</taxon>
        <taxon>Fungi</taxon>
        <taxon>Fungi incertae sedis</taxon>
        <taxon>Zoopagomycota</taxon>
        <taxon>Kickxellomycotina</taxon>
        <taxon>Harpellomycetes</taxon>
        <taxon>Harpellales</taxon>
        <taxon>Legeriomycetaceae</taxon>
        <taxon>Smittium</taxon>
    </lineage>
</organism>
<feature type="domain" description="Alpha-D-phosphohexomutase C-terminal" evidence="15">
    <location>
        <begin position="479"/>
        <end position="528"/>
    </location>
</feature>
<dbReference type="EMBL" id="LSSN01001016">
    <property type="protein sequence ID" value="OMJ21395.1"/>
    <property type="molecule type" value="Genomic_DNA"/>
</dbReference>
<feature type="binding site" evidence="13">
    <location>
        <position position="514"/>
    </location>
    <ligand>
        <name>substrate</name>
    </ligand>
</feature>
<dbReference type="Pfam" id="PF21405">
    <property type="entry name" value="AMG1_II"/>
    <property type="match status" value="1"/>
</dbReference>
<comment type="function">
    <text evidence="11">Catalyzes the conversion of GlcNAc-6-P into GlcNAc-1-P during the synthesis of uridine diphosphate/UDP-GlcNAc, which is a biosynthetic precursor of chitin and also supplies the amino sugars for N-linked oligosaccharides of glycoproteins.</text>
</comment>
<dbReference type="InterPro" id="IPR049023">
    <property type="entry name" value="AMG1_II"/>
</dbReference>
<dbReference type="SUPFAM" id="SSF53738">
    <property type="entry name" value="Phosphoglucomutase, first 3 domains"/>
    <property type="match status" value="3"/>
</dbReference>
<comment type="similarity">
    <text evidence="3 11">Belongs to the phosphohexose mutase family.</text>
</comment>
<dbReference type="PIRSF" id="PIRSF016408">
    <property type="entry name" value="PAGM"/>
    <property type="match status" value="1"/>
</dbReference>
<dbReference type="EC" id="5.4.2.3" evidence="4 11"/>
<sequence length="549" mass="60276">MTSSLDIIKPAADAFPNIHGPFSYGTAGFRTIGENLHSTVFRMGILAALRSKKRLGSAIGIMVTASHNKEEDNGIKLVDPMGEMLAQEWESYCSNVANAKDSNELVAILYDIIKNEDINLDRASNVLIACDTRPTSNALIETLKLGLKAISSEFTDYGVVTTPQLHYFVRCVNTKSSPCPYGIPSVEGYNEKMATSYKTFLNNVQLDRNTSSILKIDCANGVGALMAKQLLEKIGNSHLNAELFNTQVYVKGTLNVECGADHVKVNKAPPANLQMIVGERYCSYDGDADRLLYFYIDENKNFKYLDGDKISTLIAMHLKDLLTTSGLASIKLGVVQTAYANGSSTRYIRKSLQLPVSITNTGVKYLHNEAENFDIGIYFEANGHGSVLFSKKAVETMEKAEPQSPAQLDAITKLIAFRNLVNEAVGDAMSDMLLVEGILATKKWTLEYWDQMYIDLPNRLLKVTVADRNLFQTTNAEQTLTSPAGLQQKIDELVMSYTNGRSFVRPSGTEDAVRIFAEAMTPEDAYNLAIKVACLVYDCGGGIGAYPKA</sequence>
<evidence type="ECO:0000256" key="9">
    <source>
        <dbReference type="ARBA" id="ARBA00031926"/>
    </source>
</evidence>
<dbReference type="AlphaFoldDB" id="A0A1R1Y3L8"/>
<comment type="caution">
    <text evidence="19">The sequence shown here is derived from an EMBL/GenBank/DDBJ whole genome shotgun (WGS) entry which is preliminary data.</text>
</comment>
<evidence type="ECO:0000256" key="14">
    <source>
        <dbReference type="PIRSR" id="PIRSR016408-3"/>
    </source>
</evidence>
<feature type="domain" description="Phosphoacetylglucosamine mutase AMG1" evidence="18">
    <location>
        <begin position="196"/>
        <end position="291"/>
    </location>
</feature>
<evidence type="ECO:0000256" key="8">
    <source>
        <dbReference type="ARBA" id="ARBA00023235"/>
    </source>
</evidence>
<dbReference type="InterPro" id="IPR016657">
    <property type="entry name" value="PAGM"/>
</dbReference>
<dbReference type="STRING" id="133412.A0A1R1Y3L8"/>
<feature type="binding site" evidence="14">
    <location>
        <position position="287"/>
    </location>
    <ligand>
        <name>Mg(2+)</name>
        <dbReference type="ChEBI" id="CHEBI:18420"/>
    </ligand>
</feature>
<dbReference type="FunFam" id="3.30.310.50:FF:000003">
    <property type="entry name" value="Phosphoacetylglucosamine mutase"/>
    <property type="match status" value="1"/>
</dbReference>
<dbReference type="Proteomes" id="UP000187283">
    <property type="component" value="Unassembled WGS sequence"/>
</dbReference>
<dbReference type="CDD" id="cd03086">
    <property type="entry name" value="PGM3"/>
    <property type="match status" value="1"/>
</dbReference>
<dbReference type="GO" id="GO:0004610">
    <property type="term" value="F:phosphoacetylglucosamine mutase activity"/>
    <property type="evidence" value="ECO:0007669"/>
    <property type="project" value="UniProtKB-UniRule"/>
</dbReference>
<evidence type="ECO:0000256" key="6">
    <source>
        <dbReference type="ARBA" id="ARBA00022723"/>
    </source>
</evidence>
<dbReference type="Pfam" id="PF00408">
    <property type="entry name" value="PGM_PMM_IV"/>
    <property type="match status" value="1"/>
</dbReference>
<keyword evidence="6 11" id="KW-0479">Metal-binding</keyword>
<evidence type="ECO:0000256" key="5">
    <source>
        <dbReference type="ARBA" id="ARBA00022553"/>
    </source>
</evidence>